<accession>A0ABN6GZI2</accession>
<evidence type="ECO:0000313" key="3">
    <source>
        <dbReference type="Proteomes" id="UP001374893"/>
    </source>
</evidence>
<dbReference type="RefSeq" id="WP_338687639.1">
    <property type="nucleotide sequence ID" value="NZ_AP024702.1"/>
</dbReference>
<dbReference type="EMBL" id="AP024702">
    <property type="protein sequence ID" value="BCX46222.1"/>
    <property type="molecule type" value="Genomic_DNA"/>
</dbReference>
<evidence type="ECO:0000313" key="2">
    <source>
        <dbReference type="EMBL" id="BCX46222.1"/>
    </source>
</evidence>
<proteinExistence type="predicted"/>
<keyword evidence="3" id="KW-1185">Reference proteome</keyword>
<dbReference type="PANTHER" id="PTHR43737">
    <property type="entry name" value="BLL7424 PROTEIN"/>
    <property type="match status" value="1"/>
</dbReference>
<evidence type="ECO:0000256" key="1">
    <source>
        <dbReference type="SAM" id="SignalP"/>
    </source>
</evidence>
<protein>
    <submittedName>
        <fullName evidence="2">DUF1800 domain-containing protein</fullName>
    </submittedName>
</protein>
<dbReference type="InterPro" id="IPR014917">
    <property type="entry name" value="DUF1800"/>
</dbReference>
<dbReference type="Pfam" id="PF08811">
    <property type="entry name" value="DUF1800"/>
    <property type="match status" value="1"/>
</dbReference>
<reference evidence="2 3" key="1">
    <citation type="submission" date="2021-06" db="EMBL/GenBank/DDBJ databases">
        <title>Complete genome of Haloferula helveola possessing various polysaccharide degrading enzymes.</title>
        <authorList>
            <person name="Takami H."/>
            <person name="Huang C."/>
            <person name="Hamasaki K."/>
        </authorList>
    </citation>
    <scope>NUCLEOTIDE SEQUENCE [LARGE SCALE GENOMIC DNA]</scope>
    <source>
        <strain evidence="2 3">CN-1</strain>
    </source>
</reference>
<organism evidence="2 3">
    <name type="scientific">Haloferula helveola</name>
    <dbReference type="NCBI Taxonomy" id="490095"/>
    <lineage>
        <taxon>Bacteria</taxon>
        <taxon>Pseudomonadati</taxon>
        <taxon>Verrucomicrobiota</taxon>
        <taxon>Verrucomicrobiia</taxon>
        <taxon>Verrucomicrobiales</taxon>
        <taxon>Verrucomicrobiaceae</taxon>
        <taxon>Haloferula</taxon>
    </lineage>
</organism>
<feature type="signal peptide" evidence="1">
    <location>
        <begin position="1"/>
        <end position="17"/>
    </location>
</feature>
<sequence>MRAHLSILLLSLGPVTAASEDFDALAPGPLPAADWSVKWVDSPSTQQNLLQVAGGSGAGGTNGVEIDAAVVESNYDATYLHAVAGGSYSVSASFRMTIGSGVPDQANHNCFGVSLSTTPNWWDGDSIGLFLSRRDGGKRFGISGIGSDAANPQSWQQKGWEANSEIGLPGTLPGTTATSEWLNLKLTVTPTGGADGLGRPLWDVLGEVRNESGTVIFSHLVEGRVITSSAGNPNDPAATPIFSPGQNLYGTIEIPWISTGSYKVLEMGQVPSLQVDDFEVAASFVAPELPMHGLTTDPGGEDRDGNGLPDLWEALYGAWDVDPSADSDGDGMRNGDEAGFGTDPFDPTSLLEARMVRDAGGLSLRWTHLDLRPGQPESSTDLGQADAWTAFPGVPVIDGGEWKLPLGAADSRRFFRIGSAETDGDGDGVPDWIEPMLGFLSGPGGAESARLPRSYDTDGDEIPDTTLSGDLAAFNEIYRSSEPGTRMTRAQAARFLIQSTFGPADIAEIDRVAGIGVESWIEEQIALPPSLTEPYMIAIKDDWTNGTADPALAGYSSNETIVFGHNFVTPWARNALSAPDQLRQRVAWALSQILVTSRGGPMLANQGQAVAHYYDLLVQNAFGNYEDLLREVSLSPLMGHYLSHLGNRKSDPSIERYPDENFAREIMQLFSIGLWELHPDGTRKTDAFGEPIPTYDNGDITELARVFTGTHYAANNFGGGWRDDGRYMTAPMKVFASEHDFDPKTVVTGNGTKHTIPARGASDANALQDVADAVHQLVLHPNTAPFISRQLIQFLVTSNPSPQYVQRVASVFSDNGVGVTGDLEAVVRAILTDDEARDPLQHLAIGHFGQLREPTVRLMHLSRVLKIGRHDNLLWWDWGTYTEVSLQDPMHSPSVFNYFRPDFRLFGDLAERQLDSPAFGIVNSYSSVSFPNWLWRTCNVGFKHPNGDQYYPEQSEDLSELEALAGNIPALLDRLSLYYCGGTLGATSRQTITTSLEAESDLTERARLAAYLVLVAPEGSCLK</sequence>
<gene>
    <name evidence="2" type="ORF">HAHE_01300</name>
</gene>
<name>A0ABN6GZI2_9BACT</name>
<dbReference type="PANTHER" id="PTHR43737:SF1">
    <property type="entry name" value="DUF1501 DOMAIN-CONTAINING PROTEIN"/>
    <property type="match status" value="1"/>
</dbReference>
<feature type="chain" id="PRO_5047081343" evidence="1">
    <location>
        <begin position="18"/>
        <end position="1023"/>
    </location>
</feature>
<dbReference type="Proteomes" id="UP001374893">
    <property type="component" value="Chromosome"/>
</dbReference>
<keyword evidence="1" id="KW-0732">Signal</keyword>